<reference evidence="2" key="2">
    <citation type="journal article" date="2022" name="Res Sq">
        <title>Evolution of multicellular longitudinally dividing oral cavity symbionts (Neisseriaceae).</title>
        <authorList>
            <person name="Nyongesa S."/>
            <person name="Weber P."/>
            <person name="Bernet E."/>
            <person name="Pullido F."/>
            <person name="Nieckarz M."/>
            <person name="Delaby M."/>
            <person name="Nieves C."/>
            <person name="Viehboeck T."/>
            <person name="Krause N."/>
            <person name="Rivera-Millot A."/>
            <person name="Nakamura A."/>
            <person name="Vischer N."/>
            <person name="VanNieuwenhze M."/>
            <person name="Brun Y."/>
            <person name="Cava F."/>
            <person name="Bulgheresi S."/>
            <person name="Veyrier F."/>
        </authorList>
    </citation>
    <scope>NUCLEOTIDE SEQUENCE</scope>
    <source>
        <strain evidence="2">SAG 1488-6</strain>
    </source>
</reference>
<keyword evidence="1" id="KW-0732">Signal</keyword>
<sequence>MKHKILFTTAMTLLLSASLAQAQYTGANKNGPMVNPYAASNLNVMGHPLQLADRTSPHTNPKEVNPWFEYVGYDSSVTIPSSIQTPSRRLP</sequence>
<organism evidence="2 3">
    <name type="scientific">Vitreoscilla stercoraria</name>
    <dbReference type="NCBI Taxonomy" id="61"/>
    <lineage>
        <taxon>Bacteria</taxon>
        <taxon>Pseudomonadati</taxon>
        <taxon>Pseudomonadota</taxon>
        <taxon>Betaproteobacteria</taxon>
        <taxon>Neisseriales</taxon>
        <taxon>Neisseriaceae</taxon>
        <taxon>Vitreoscilla</taxon>
    </lineage>
</organism>
<evidence type="ECO:0000313" key="2">
    <source>
        <dbReference type="EMBL" id="UOO92434.1"/>
    </source>
</evidence>
<gene>
    <name evidence="2" type="ORF">LVJ81_12650</name>
</gene>
<name>A0ABY4EB18_VITST</name>
<protein>
    <submittedName>
        <fullName evidence="2">Uncharacterized protein</fullName>
    </submittedName>
</protein>
<accession>A0ABY4EB18</accession>
<proteinExistence type="predicted"/>
<dbReference type="RefSeq" id="WP_019958580.1">
    <property type="nucleotide sequence ID" value="NZ_CP091512.1"/>
</dbReference>
<dbReference type="Proteomes" id="UP000832034">
    <property type="component" value="Chromosome"/>
</dbReference>
<reference evidence="2" key="1">
    <citation type="submission" date="2021-12" db="EMBL/GenBank/DDBJ databases">
        <authorList>
            <person name="Veyrier F.J."/>
        </authorList>
    </citation>
    <scope>NUCLEOTIDE SEQUENCE</scope>
    <source>
        <strain evidence="2">SAG 1488-6</strain>
    </source>
</reference>
<dbReference type="EMBL" id="CP091512">
    <property type="protein sequence ID" value="UOO92434.1"/>
    <property type="molecule type" value="Genomic_DNA"/>
</dbReference>
<feature type="signal peptide" evidence="1">
    <location>
        <begin position="1"/>
        <end position="22"/>
    </location>
</feature>
<feature type="chain" id="PRO_5045582485" evidence="1">
    <location>
        <begin position="23"/>
        <end position="91"/>
    </location>
</feature>
<keyword evidence="3" id="KW-1185">Reference proteome</keyword>
<evidence type="ECO:0000256" key="1">
    <source>
        <dbReference type="SAM" id="SignalP"/>
    </source>
</evidence>
<evidence type="ECO:0000313" key="3">
    <source>
        <dbReference type="Proteomes" id="UP000832034"/>
    </source>
</evidence>